<organism evidence="4 5">
    <name type="scientific">Ensete ventricosum</name>
    <name type="common">Abyssinian banana</name>
    <name type="synonym">Musa ensete</name>
    <dbReference type="NCBI Taxonomy" id="4639"/>
    <lineage>
        <taxon>Eukaryota</taxon>
        <taxon>Viridiplantae</taxon>
        <taxon>Streptophyta</taxon>
        <taxon>Embryophyta</taxon>
        <taxon>Tracheophyta</taxon>
        <taxon>Spermatophyta</taxon>
        <taxon>Magnoliopsida</taxon>
        <taxon>Liliopsida</taxon>
        <taxon>Zingiberales</taxon>
        <taxon>Musaceae</taxon>
        <taxon>Ensete</taxon>
    </lineage>
</organism>
<feature type="transmembrane region" description="Helical" evidence="2">
    <location>
        <begin position="460"/>
        <end position="478"/>
    </location>
</feature>
<keyword evidence="5" id="KW-1185">Reference proteome</keyword>
<comment type="caution">
    <text evidence="4">The sequence shown here is derived from an EMBL/GenBank/DDBJ whole genome shotgun (WGS) entry which is preliminary data.</text>
</comment>
<feature type="transmembrane region" description="Helical" evidence="2">
    <location>
        <begin position="376"/>
        <end position="397"/>
    </location>
</feature>
<evidence type="ECO:0008006" key="6">
    <source>
        <dbReference type="Google" id="ProtNLM"/>
    </source>
</evidence>
<feature type="chain" id="PRO_5043742758" description="Ceramidase" evidence="3">
    <location>
        <begin position="29"/>
        <end position="581"/>
    </location>
</feature>
<evidence type="ECO:0000313" key="4">
    <source>
        <dbReference type="EMBL" id="KAJ8483897.1"/>
    </source>
</evidence>
<feature type="signal peptide" evidence="3">
    <location>
        <begin position="1"/>
        <end position="28"/>
    </location>
</feature>
<dbReference type="AlphaFoldDB" id="A0AAV8QYI5"/>
<keyword evidence="2" id="KW-1133">Transmembrane helix</keyword>
<protein>
    <recommendedName>
        <fullName evidence="6">Ceramidase</fullName>
    </recommendedName>
</protein>
<dbReference type="EMBL" id="JAQQAF010000005">
    <property type="protein sequence ID" value="KAJ8483897.1"/>
    <property type="molecule type" value="Genomic_DNA"/>
</dbReference>
<dbReference type="Pfam" id="PF05911">
    <property type="entry name" value="FPP"/>
    <property type="match status" value="2"/>
</dbReference>
<evidence type="ECO:0000256" key="1">
    <source>
        <dbReference type="SAM" id="Coils"/>
    </source>
</evidence>
<dbReference type="InterPro" id="IPR008587">
    <property type="entry name" value="FPP_plant"/>
</dbReference>
<keyword evidence="2" id="KW-0812">Transmembrane</keyword>
<feature type="coiled-coil region" evidence="1">
    <location>
        <begin position="46"/>
        <end position="159"/>
    </location>
</feature>
<evidence type="ECO:0000256" key="3">
    <source>
        <dbReference type="SAM" id="SignalP"/>
    </source>
</evidence>
<feature type="transmembrane region" description="Helical" evidence="2">
    <location>
        <begin position="520"/>
        <end position="538"/>
    </location>
</feature>
<evidence type="ECO:0000256" key="2">
    <source>
        <dbReference type="SAM" id="Phobius"/>
    </source>
</evidence>
<dbReference type="PANTHER" id="PTHR34368:SF1">
    <property type="entry name" value="OS01G0962200 PROTEIN"/>
    <property type="match status" value="1"/>
</dbReference>
<keyword evidence="2" id="KW-0472">Membrane</keyword>
<reference evidence="4 5" key="1">
    <citation type="submission" date="2022-12" db="EMBL/GenBank/DDBJ databases">
        <title>Chromosome-scale assembly of the Ensete ventricosum genome.</title>
        <authorList>
            <person name="Dussert Y."/>
            <person name="Stocks J."/>
            <person name="Wendawek A."/>
            <person name="Woldeyes F."/>
            <person name="Nichols R.A."/>
            <person name="Borrell J.S."/>
        </authorList>
    </citation>
    <scope>NUCLEOTIDE SEQUENCE [LARGE SCALE GENOMIC DNA]</scope>
    <source>
        <strain evidence="5">cv. Maze</strain>
        <tissue evidence="4">Seeds</tissue>
    </source>
</reference>
<sequence>MERRKQLCAWGAAALIFVVLMVVTPAIPQSEEYHNFADQRELFLGWEQAEAEVAALKQQLETAVQKNSAFEDNTSQLDGALKECVRQLRQLREEQEEKVHDSITKKTHEWDSEKQEFEKQLVELKTQLDDAKTEAVTLDHELQARLEAVEKENMALKTELHSRSEGLQVLLLERELSNKAAETASKQHLESIKKVAKLEAECHQLRSINRRLSSVSNHRPIASSVCVKSLTDSQSDSSERLIGMDSEPSCSDLWASALIAELDQFKSEKASSKNLTTSVEIELMDDFLEMERLVALPEIDHGSFGFGAEADSFQVVRRDSPPRVENEILHHGLIDSVCIPNTLNVISNIPFLFVGVVGLTLCFYRNYFRLRLQGEIWGWSIFFLGVTAVAFGSSYYHLEPNDARLVWDRLPMTVAFTSIMAIFIVERVDEKTGTTSIAPLVIAGILTILYWRFFDDLRPYALIQFLPCIIIPLMTILIPPMYTHSSYWLWAAGFYLLAKVEEAEDKQIYKWTNHIVSGHTLKHLFAAMVPVFLTLMLAKRDIETERRSLLQKWKIYWIRIKEGGLKAESLECEYSAVSVTV</sequence>
<keyword evidence="3" id="KW-0732">Signal</keyword>
<gene>
    <name evidence="4" type="ORF">OPV22_016382</name>
</gene>
<keyword evidence="1" id="KW-0175">Coiled coil</keyword>
<feature type="transmembrane region" description="Helical" evidence="2">
    <location>
        <begin position="437"/>
        <end position="454"/>
    </location>
</feature>
<proteinExistence type="predicted"/>
<feature type="transmembrane region" description="Helical" evidence="2">
    <location>
        <begin position="345"/>
        <end position="364"/>
    </location>
</feature>
<name>A0AAV8QYI5_ENSVE</name>
<accession>A0AAV8QYI5</accession>
<dbReference type="PANTHER" id="PTHR34368">
    <property type="entry name" value="OS01G0962200 PROTEIN"/>
    <property type="match status" value="1"/>
</dbReference>
<dbReference type="Proteomes" id="UP001222027">
    <property type="component" value="Unassembled WGS sequence"/>
</dbReference>
<evidence type="ECO:0000313" key="5">
    <source>
        <dbReference type="Proteomes" id="UP001222027"/>
    </source>
</evidence>